<reference evidence="1 2" key="1">
    <citation type="submission" date="2023-01" db="EMBL/GenBank/DDBJ databases">
        <title>Analysis of 21 Apiospora genomes using comparative genomics revels a genus with tremendous synthesis potential of carbohydrate active enzymes and secondary metabolites.</title>
        <authorList>
            <person name="Sorensen T."/>
        </authorList>
    </citation>
    <scope>NUCLEOTIDE SEQUENCE [LARGE SCALE GENOMIC DNA]</scope>
    <source>
        <strain evidence="1 2">CBS 24483</strain>
    </source>
</reference>
<comment type="caution">
    <text evidence="1">The sequence shown here is derived from an EMBL/GenBank/DDBJ whole genome shotgun (WGS) entry which is preliminary data.</text>
</comment>
<accession>A0ABR1QXW2</accession>
<protein>
    <submittedName>
        <fullName evidence="1">Alpha/beta-Hydrolase</fullName>
    </submittedName>
</protein>
<keyword evidence="2" id="KW-1185">Reference proteome</keyword>
<evidence type="ECO:0000313" key="1">
    <source>
        <dbReference type="EMBL" id="KAK7967525.1"/>
    </source>
</evidence>
<evidence type="ECO:0000313" key="2">
    <source>
        <dbReference type="Proteomes" id="UP001391051"/>
    </source>
</evidence>
<dbReference type="Proteomes" id="UP001391051">
    <property type="component" value="Unassembled WGS sequence"/>
</dbReference>
<dbReference type="GeneID" id="92071086"/>
<gene>
    <name evidence="1" type="ORF">PG986_001802</name>
</gene>
<sequence>MAEIEEAFSVLSQMNCGQGDLMTKSNLPSGSSPKGPDDVAWSDWTGLMFLERATTMSHSVDGALSVQICRKIERFPLVGQGILLNLGVSNVDGR</sequence>
<proteinExistence type="predicted"/>
<dbReference type="EMBL" id="JAQQWE010000001">
    <property type="protein sequence ID" value="KAK7967525.1"/>
    <property type="molecule type" value="Genomic_DNA"/>
</dbReference>
<organism evidence="1 2">
    <name type="scientific">Apiospora aurea</name>
    <dbReference type="NCBI Taxonomy" id="335848"/>
    <lineage>
        <taxon>Eukaryota</taxon>
        <taxon>Fungi</taxon>
        <taxon>Dikarya</taxon>
        <taxon>Ascomycota</taxon>
        <taxon>Pezizomycotina</taxon>
        <taxon>Sordariomycetes</taxon>
        <taxon>Xylariomycetidae</taxon>
        <taxon>Amphisphaeriales</taxon>
        <taxon>Apiosporaceae</taxon>
        <taxon>Apiospora</taxon>
    </lineage>
</organism>
<dbReference type="RefSeq" id="XP_066706917.1">
    <property type="nucleotide sequence ID" value="XM_066838024.1"/>
</dbReference>
<name>A0ABR1QXW2_9PEZI</name>